<dbReference type="EMBL" id="UINC01028371">
    <property type="protein sequence ID" value="SVB09240.1"/>
    <property type="molecule type" value="Genomic_DNA"/>
</dbReference>
<dbReference type="SUPFAM" id="SSF53474">
    <property type="entry name" value="alpha/beta-Hydrolases"/>
    <property type="match status" value="1"/>
</dbReference>
<accession>A0A382B5Y6</accession>
<sequence>MSETNYTEIDFDSVGAKLRGRLYQSSNAKAPLVVMAHGFTATAHMSLYKFAERLTEHGNHTLVYDHRNFGLSDGAPRYAVDQWVQIRGYTDAINAALNMKDLTSEEIVVWGESMSGAMVQFVAAFDDRVSAVIAHTPSCGDSYVNPEGDGRDYDALHASWEHADLTDEPVGSVPLRFADLPTSDAPVRLNFPEATQYAQAYGMRKDSMWSNDVTFVSRDAPQLIVPVVAAQLNKSTLYLVASDDEVVNASPAVASQCFDSIPAAKTWVDITGGHFGLLYEDSDIFNQAVTADQTFLDSLS</sequence>
<organism evidence="2">
    <name type="scientific">marine metagenome</name>
    <dbReference type="NCBI Taxonomy" id="408172"/>
    <lineage>
        <taxon>unclassified sequences</taxon>
        <taxon>metagenomes</taxon>
        <taxon>ecological metagenomes</taxon>
    </lineage>
</organism>
<gene>
    <name evidence="2" type="ORF">METZ01_LOCUS162094</name>
</gene>
<name>A0A382B5Y6_9ZZZZ</name>
<reference evidence="2" key="1">
    <citation type="submission" date="2018-05" db="EMBL/GenBank/DDBJ databases">
        <authorList>
            <person name="Lanie J.A."/>
            <person name="Ng W.-L."/>
            <person name="Kazmierczak K.M."/>
            <person name="Andrzejewski T.M."/>
            <person name="Davidsen T.M."/>
            <person name="Wayne K.J."/>
            <person name="Tettelin H."/>
            <person name="Glass J.I."/>
            <person name="Rusch D."/>
            <person name="Podicherti R."/>
            <person name="Tsui H.-C.T."/>
            <person name="Winkler M.E."/>
        </authorList>
    </citation>
    <scope>NUCLEOTIDE SEQUENCE</scope>
</reference>
<dbReference type="InterPro" id="IPR000073">
    <property type="entry name" value="AB_hydrolase_1"/>
</dbReference>
<evidence type="ECO:0000313" key="2">
    <source>
        <dbReference type="EMBL" id="SVB09240.1"/>
    </source>
</evidence>
<dbReference type="InterPro" id="IPR051411">
    <property type="entry name" value="Polyketide_trans_af380"/>
</dbReference>
<feature type="domain" description="AB hydrolase-1" evidence="1">
    <location>
        <begin position="31"/>
        <end position="280"/>
    </location>
</feature>
<protein>
    <recommendedName>
        <fullName evidence="1">AB hydrolase-1 domain-containing protein</fullName>
    </recommendedName>
</protein>
<dbReference type="Gene3D" id="3.40.50.1820">
    <property type="entry name" value="alpha/beta hydrolase"/>
    <property type="match status" value="1"/>
</dbReference>
<dbReference type="PANTHER" id="PTHR47751">
    <property type="entry name" value="SUPERFAMILY HYDROLASE, PUTATIVE (AFU_ORTHOLOGUE AFUA_2G16580)-RELATED"/>
    <property type="match status" value="1"/>
</dbReference>
<dbReference type="Gene3D" id="1.10.10.800">
    <property type="match status" value="1"/>
</dbReference>
<evidence type="ECO:0000259" key="1">
    <source>
        <dbReference type="Pfam" id="PF00561"/>
    </source>
</evidence>
<proteinExistence type="predicted"/>
<dbReference type="AlphaFoldDB" id="A0A382B5Y6"/>
<dbReference type="PANTHER" id="PTHR47751:SF2">
    <property type="entry name" value="DLTD N-TERMINAL DOMAIN PROTEIN (AFU_ORTHOLOGUE AFUA_8G00380)-RELATED"/>
    <property type="match status" value="1"/>
</dbReference>
<dbReference type="InterPro" id="IPR029058">
    <property type="entry name" value="AB_hydrolase_fold"/>
</dbReference>
<dbReference type="Pfam" id="PF00561">
    <property type="entry name" value="Abhydrolase_1"/>
    <property type="match status" value="1"/>
</dbReference>